<dbReference type="OrthoDB" id="62952at2759"/>
<dbReference type="Proteomes" id="UP000799440">
    <property type="component" value="Unassembled WGS sequence"/>
</dbReference>
<protein>
    <recommendedName>
        <fullName evidence="3">F-box domain-containing protein</fullName>
    </recommendedName>
</protein>
<proteinExistence type="predicted"/>
<evidence type="ECO:0008006" key="3">
    <source>
        <dbReference type="Google" id="ProtNLM"/>
    </source>
</evidence>
<sequence length="326" mass="37148">MAHVCSTLSVIAVASTSIGGYLLAGRHKTRCNTYDTCHPTFLSTIELQPDSLLLSIPPEIRLLIYEAVFDGSANNVGLLATCRLINEEAHGFAYRRIHLQRGMNRSAVFISKLVPIRRNLYDSCDIPSRIQHHLKHVTITMRLDDINPTGVCIPFCLTSLLLSTLKNRLEYDQVRKSGPFNPVGGFFGRIHYNHVVVAALLYPFPENRPAFVPPSRSEGLRKNPPSLEHCENYVGFWNISPLPEHFETALLRCQPKEVSVEYPLYKYEYSPTRRGVDDLVWDALRFFDLVCWHHPFGTIEKGKEKTEWMIYGDQLGLSTFTIIKNE</sequence>
<evidence type="ECO:0000313" key="2">
    <source>
        <dbReference type="Proteomes" id="UP000799440"/>
    </source>
</evidence>
<dbReference type="EMBL" id="MU006596">
    <property type="protein sequence ID" value="KAF2743554.1"/>
    <property type="molecule type" value="Genomic_DNA"/>
</dbReference>
<organism evidence="1 2">
    <name type="scientific">Sporormia fimetaria CBS 119925</name>
    <dbReference type="NCBI Taxonomy" id="1340428"/>
    <lineage>
        <taxon>Eukaryota</taxon>
        <taxon>Fungi</taxon>
        <taxon>Dikarya</taxon>
        <taxon>Ascomycota</taxon>
        <taxon>Pezizomycotina</taxon>
        <taxon>Dothideomycetes</taxon>
        <taxon>Pleosporomycetidae</taxon>
        <taxon>Pleosporales</taxon>
        <taxon>Sporormiaceae</taxon>
        <taxon>Sporormia</taxon>
    </lineage>
</organism>
<accession>A0A6A6V1D5</accession>
<name>A0A6A6V1D5_9PLEO</name>
<reference evidence="1" key="1">
    <citation type="journal article" date="2020" name="Stud. Mycol.">
        <title>101 Dothideomycetes genomes: a test case for predicting lifestyles and emergence of pathogens.</title>
        <authorList>
            <person name="Haridas S."/>
            <person name="Albert R."/>
            <person name="Binder M."/>
            <person name="Bloem J."/>
            <person name="Labutti K."/>
            <person name="Salamov A."/>
            <person name="Andreopoulos B."/>
            <person name="Baker S."/>
            <person name="Barry K."/>
            <person name="Bills G."/>
            <person name="Bluhm B."/>
            <person name="Cannon C."/>
            <person name="Castanera R."/>
            <person name="Culley D."/>
            <person name="Daum C."/>
            <person name="Ezra D."/>
            <person name="Gonzalez J."/>
            <person name="Henrissat B."/>
            <person name="Kuo A."/>
            <person name="Liang C."/>
            <person name="Lipzen A."/>
            <person name="Lutzoni F."/>
            <person name="Magnuson J."/>
            <person name="Mondo S."/>
            <person name="Nolan M."/>
            <person name="Ohm R."/>
            <person name="Pangilinan J."/>
            <person name="Park H.-J."/>
            <person name="Ramirez L."/>
            <person name="Alfaro M."/>
            <person name="Sun H."/>
            <person name="Tritt A."/>
            <person name="Yoshinaga Y."/>
            <person name="Zwiers L.-H."/>
            <person name="Turgeon B."/>
            <person name="Goodwin S."/>
            <person name="Spatafora J."/>
            <person name="Crous P."/>
            <person name="Grigoriev I."/>
        </authorList>
    </citation>
    <scope>NUCLEOTIDE SEQUENCE</scope>
    <source>
        <strain evidence="1">CBS 119925</strain>
    </source>
</reference>
<keyword evidence="2" id="KW-1185">Reference proteome</keyword>
<evidence type="ECO:0000313" key="1">
    <source>
        <dbReference type="EMBL" id="KAF2743554.1"/>
    </source>
</evidence>
<dbReference type="AlphaFoldDB" id="A0A6A6V1D5"/>
<gene>
    <name evidence="1" type="ORF">M011DRAFT_508753</name>
</gene>